<feature type="region of interest" description="Disordered" evidence="5">
    <location>
        <begin position="1"/>
        <end position="32"/>
    </location>
</feature>
<dbReference type="Proteomes" id="UP001185069">
    <property type="component" value="Unassembled WGS sequence"/>
</dbReference>
<evidence type="ECO:0000256" key="1">
    <source>
        <dbReference type="ARBA" id="ARBA00022679"/>
    </source>
</evidence>
<evidence type="ECO:0000259" key="6">
    <source>
        <dbReference type="PROSITE" id="PS51186"/>
    </source>
</evidence>
<feature type="binding site" evidence="4">
    <location>
        <position position="305"/>
    </location>
    <ligand>
        <name>1D-myo-inositol 2-(L-cysteinylamino)-2-deoxy-alpha-D-glucopyranoside</name>
        <dbReference type="ChEBI" id="CHEBI:58887"/>
    </ligand>
</feature>
<dbReference type="Pfam" id="PF13508">
    <property type="entry name" value="Acetyltransf_7"/>
    <property type="match status" value="1"/>
</dbReference>
<organism evidence="7 8">
    <name type="scientific">Arthrobacter russicus</name>
    <dbReference type="NCBI Taxonomy" id="172040"/>
    <lineage>
        <taxon>Bacteria</taxon>
        <taxon>Bacillati</taxon>
        <taxon>Actinomycetota</taxon>
        <taxon>Actinomycetes</taxon>
        <taxon>Micrococcales</taxon>
        <taxon>Micrococcaceae</taxon>
        <taxon>Arthrobacter</taxon>
    </lineage>
</organism>
<comment type="similarity">
    <text evidence="4">Belongs to the acetyltransferase family. MshD subfamily.</text>
</comment>
<feature type="compositionally biased region" description="Polar residues" evidence="5">
    <location>
        <begin position="1"/>
        <end position="10"/>
    </location>
</feature>
<dbReference type="InterPro" id="IPR050276">
    <property type="entry name" value="MshD_Acetyltransferase"/>
</dbReference>
<proteinExistence type="inferred from homology"/>
<dbReference type="SUPFAM" id="SSF55729">
    <property type="entry name" value="Acyl-CoA N-acyltransferases (Nat)"/>
    <property type="match status" value="1"/>
</dbReference>
<dbReference type="PIRSF" id="PIRSF021524">
    <property type="entry name" value="MSH_acetyltransferase"/>
    <property type="match status" value="1"/>
</dbReference>
<evidence type="ECO:0000256" key="4">
    <source>
        <dbReference type="HAMAP-Rule" id="MF_01698"/>
    </source>
</evidence>
<evidence type="ECO:0000256" key="3">
    <source>
        <dbReference type="ARBA" id="ARBA00023315"/>
    </source>
</evidence>
<dbReference type="Pfam" id="PF00583">
    <property type="entry name" value="Acetyltransf_1"/>
    <property type="match status" value="1"/>
</dbReference>
<feature type="binding site" evidence="4">
    <location>
        <begin position="278"/>
        <end position="284"/>
    </location>
    <ligand>
        <name>acetyl-CoA</name>
        <dbReference type="ChEBI" id="CHEBI:57288"/>
        <label>2</label>
    </ligand>
</feature>
<evidence type="ECO:0000256" key="2">
    <source>
        <dbReference type="ARBA" id="ARBA00022737"/>
    </source>
</evidence>
<feature type="binding site" evidence="4">
    <location>
        <position position="214"/>
    </location>
    <ligand>
        <name>1D-myo-inositol 2-(L-cysteinylamino)-2-deoxy-alpha-D-glucopyranoside</name>
        <dbReference type="ChEBI" id="CHEBI:58887"/>
    </ligand>
</feature>
<dbReference type="InterPro" id="IPR017813">
    <property type="entry name" value="Mycothiol_AcTrfase"/>
</dbReference>
<keyword evidence="8" id="KW-1185">Reference proteome</keyword>
<sequence length="343" mass="36432">MTNGPAQSAQAIPPNRPAARISSADGLPEPGGFAEFRALADAAEETDGHPPFSEQTLVRLRQQPTADQVRPWLLLGFVPDEPQSVPVETPGPLAGVAVLLADADGVGATLELTVHPVFRNQGIGTALLEQLREERGFAGLRAWSHGNHAAAERLAGRFGFQPVRELLRLRLATSAGTDQAPVWPDGVRLRSFVPGQDEQAWLAVNAAAFAHHPEQGAMTLSDLQARMAEDWFDPDGFLLAVDDADQVLGFHWTKVHAGANGHADLGEVYVVGIAPQAQGTGLGKALTLAGIDYLHRRGLAAIMLYVDADNTAAVALYRKLGFSPWDADVMYGLPDAAAGATVE</sequence>
<reference evidence="7 8" key="1">
    <citation type="submission" date="2023-07" db="EMBL/GenBank/DDBJ databases">
        <title>Sequencing the genomes of 1000 actinobacteria strains.</title>
        <authorList>
            <person name="Klenk H.-P."/>
        </authorList>
    </citation>
    <scope>NUCLEOTIDE SEQUENCE [LARGE SCALE GENOMIC DNA]</scope>
    <source>
        <strain evidence="7 8">DSM 14555</strain>
    </source>
</reference>
<feature type="binding site" evidence="4">
    <location>
        <position position="267"/>
    </location>
    <ligand>
        <name>1D-myo-inositol 2-(L-cysteinylamino)-2-deoxy-alpha-D-glucopyranoside</name>
        <dbReference type="ChEBI" id="CHEBI:58887"/>
    </ligand>
</feature>
<dbReference type="Gene3D" id="3.40.630.30">
    <property type="match status" value="1"/>
</dbReference>
<evidence type="ECO:0000313" key="8">
    <source>
        <dbReference type="Proteomes" id="UP001185069"/>
    </source>
</evidence>
<name>A0ABU1JG58_9MICC</name>
<comment type="caution">
    <text evidence="7">The sequence shown here is derived from an EMBL/GenBank/DDBJ whole genome shotgun (WGS) entry which is preliminary data.</text>
</comment>
<feature type="binding site" evidence="4">
    <location>
        <position position="254"/>
    </location>
    <ligand>
        <name>1D-myo-inositol 2-(L-cysteinylamino)-2-deoxy-alpha-D-glucopyranoside</name>
        <dbReference type="ChEBI" id="CHEBI:58887"/>
    </ligand>
</feature>
<dbReference type="PROSITE" id="PS51186">
    <property type="entry name" value="GNAT"/>
    <property type="match status" value="2"/>
</dbReference>
<feature type="binding site" evidence="4">
    <location>
        <position position="54"/>
    </location>
    <ligand>
        <name>1D-myo-inositol 2-(L-cysteinylamino)-2-deoxy-alpha-D-glucopyranoside</name>
        <dbReference type="ChEBI" id="CHEBI:58887"/>
    </ligand>
</feature>
<feature type="binding site" evidence="4">
    <location>
        <begin position="112"/>
        <end position="114"/>
    </location>
    <ligand>
        <name>acetyl-CoA</name>
        <dbReference type="ChEBI" id="CHEBI:57288"/>
        <label>1</label>
    </ligand>
</feature>
<feature type="domain" description="N-acetyltransferase" evidence="6">
    <location>
        <begin position="34"/>
        <end position="194"/>
    </location>
</feature>
<feature type="binding site" evidence="4">
    <location>
        <begin position="271"/>
        <end position="273"/>
    </location>
    <ligand>
        <name>acetyl-CoA</name>
        <dbReference type="ChEBI" id="CHEBI:57288"/>
        <label>2</label>
    </ligand>
</feature>
<dbReference type="HAMAP" id="MF_01698">
    <property type="entry name" value="MshD"/>
    <property type="match status" value="1"/>
</dbReference>
<dbReference type="PANTHER" id="PTHR43617:SF31">
    <property type="entry name" value="MYCOTHIOL ACETYLTRANSFERASE"/>
    <property type="match status" value="1"/>
</dbReference>
<dbReference type="NCBIfam" id="TIGR03448">
    <property type="entry name" value="mycothiol_MshD"/>
    <property type="match status" value="1"/>
</dbReference>
<dbReference type="CDD" id="cd04301">
    <property type="entry name" value="NAT_SF"/>
    <property type="match status" value="2"/>
</dbReference>
<dbReference type="PANTHER" id="PTHR43617">
    <property type="entry name" value="L-AMINO ACID N-ACETYLTRANSFERASE"/>
    <property type="match status" value="1"/>
</dbReference>
<comment type="function">
    <text evidence="4">Catalyzes the transfer of acetyl from acetyl-CoA to desacetylmycothiol (Cys-GlcN-Ins) to form mycothiol.</text>
</comment>
<gene>
    <name evidence="4" type="primary">mshD</name>
    <name evidence="7" type="ORF">JOE69_002619</name>
</gene>
<accession>A0ABU1JG58</accession>
<dbReference type="EC" id="2.3.1.189" evidence="4"/>
<feature type="domain" description="N-acetyltransferase" evidence="6">
    <location>
        <begin position="187"/>
        <end position="343"/>
    </location>
</feature>
<keyword evidence="2 4" id="KW-0677">Repeat</keyword>
<dbReference type="InterPro" id="IPR016181">
    <property type="entry name" value="Acyl_CoA_acyltransferase"/>
</dbReference>
<dbReference type="InterPro" id="IPR000182">
    <property type="entry name" value="GNAT_dom"/>
</dbReference>
<dbReference type="GO" id="GO:0035447">
    <property type="term" value="F:mycothiol synthase activity"/>
    <property type="evidence" value="ECO:0007669"/>
    <property type="project" value="UniProtKB-EC"/>
</dbReference>
<comment type="subunit">
    <text evidence="4">Monomer.</text>
</comment>
<evidence type="ECO:0000313" key="7">
    <source>
        <dbReference type="EMBL" id="MDR6270381.1"/>
    </source>
</evidence>
<dbReference type="EMBL" id="JAVDQF010000001">
    <property type="protein sequence ID" value="MDR6270381.1"/>
    <property type="molecule type" value="Genomic_DNA"/>
</dbReference>
<comment type="caution">
    <text evidence="4">Lacks conserved residue(s) required for the propagation of feature annotation.</text>
</comment>
<keyword evidence="3 4" id="KW-0012">Acyltransferase</keyword>
<comment type="catalytic activity">
    <reaction evidence="4">
        <text>1D-myo-inositol 2-(L-cysteinylamino)-2-deoxy-alpha-D-glucopyranoside + acetyl-CoA = mycothiol + CoA + H(+)</text>
        <dbReference type="Rhea" id="RHEA:26172"/>
        <dbReference type="ChEBI" id="CHEBI:15378"/>
        <dbReference type="ChEBI" id="CHEBI:16768"/>
        <dbReference type="ChEBI" id="CHEBI:57287"/>
        <dbReference type="ChEBI" id="CHEBI:57288"/>
        <dbReference type="ChEBI" id="CHEBI:58887"/>
        <dbReference type="EC" id="2.3.1.189"/>
    </reaction>
</comment>
<dbReference type="RefSeq" id="WP_309799433.1">
    <property type="nucleotide sequence ID" value="NZ_BAAAHY010000007.1"/>
</dbReference>
<protein>
    <recommendedName>
        <fullName evidence="4">Mycothiol acetyltransferase</fullName>
        <shortName evidence="4">MSH acetyltransferase</shortName>
        <ecNumber evidence="4">2.3.1.189</ecNumber>
    </recommendedName>
    <alternativeName>
        <fullName evidence="4">Mycothiol synthase</fullName>
    </alternativeName>
</protein>
<keyword evidence="1 4" id="KW-0808">Transferase</keyword>
<evidence type="ECO:0000256" key="5">
    <source>
        <dbReference type="SAM" id="MobiDB-lite"/>
    </source>
</evidence>